<dbReference type="Proteomes" id="UP000467840">
    <property type="component" value="Chromosome 12"/>
</dbReference>
<comment type="caution">
    <text evidence="2">The sequence shown here is derived from an EMBL/GenBank/DDBJ whole genome shotgun (WGS) entry which is preliminary data.</text>
</comment>
<reference evidence="2 3" key="1">
    <citation type="journal article" date="2020" name="Mol. Plant">
        <title>The Chromosome-Based Rubber Tree Genome Provides New Insights into Spurge Genome Evolution and Rubber Biosynthesis.</title>
        <authorList>
            <person name="Liu J."/>
            <person name="Shi C."/>
            <person name="Shi C.C."/>
            <person name="Li W."/>
            <person name="Zhang Q.J."/>
            <person name="Zhang Y."/>
            <person name="Li K."/>
            <person name="Lu H.F."/>
            <person name="Shi C."/>
            <person name="Zhu S.T."/>
            <person name="Xiao Z.Y."/>
            <person name="Nan H."/>
            <person name="Yue Y."/>
            <person name="Zhu X.G."/>
            <person name="Wu Y."/>
            <person name="Hong X.N."/>
            <person name="Fan G.Y."/>
            <person name="Tong Y."/>
            <person name="Zhang D."/>
            <person name="Mao C.L."/>
            <person name="Liu Y.L."/>
            <person name="Hao S.J."/>
            <person name="Liu W.Q."/>
            <person name="Lv M.Q."/>
            <person name="Zhang H.B."/>
            <person name="Liu Y."/>
            <person name="Hu-Tang G.R."/>
            <person name="Wang J.P."/>
            <person name="Wang J.H."/>
            <person name="Sun Y.H."/>
            <person name="Ni S.B."/>
            <person name="Chen W.B."/>
            <person name="Zhang X.C."/>
            <person name="Jiao Y.N."/>
            <person name="Eichler E.E."/>
            <person name="Li G.H."/>
            <person name="Liu X."/>
            <person name="Gao L.Z."/>
        </authorList>
    </citation>
    <scope>NUCLEOTIDE SEQUENCE [LARGE SCALE GENOMIC DNA]</scope>
    <source>
        <strain evidence="3">cv. GT1</strain>
        <tissue evidence="2">Leaf</tissue>
    </source>
</reference>
<dbReference type="AlphaFoldDB" id="A0A6A6K739"/>
<evidence type="ECO:0000256" key="1">
    <source>
        <dbReference type="SAM" id="Coils"/>
    </source>
</evidence>
<gene>
    <name evidence="2" type="ORF">GH714_027477</name>
</gene>
<dbReference type="EMBL" id="JAAGAX010000018">
    <property type="protein sequence ID" value="KAF2284600.1"/>
    <property type="molecule type" value="Genomic_DNA"/>
</dbReference>
<protein>
    <submittedName>
        <fullName evidence="2">Uncharacterized protein</fullName>
    </submittedName>
</protein>
<evidence type="ECO:0000313" key="3">
    <source>
        <dbReference type="Proteomes" id="UP000467840"/>
    </source>
</evidence>
<sequence length="109" mass="12298">MTKSAVVDQDAVKMAQMEERLDLLQGESRETRKEMEILKQDFKKLQEGIKKDAAENKIAIKTAVGRLETLMLGFFGDKGKEIINSDERNSNGVTEVVGEIVARVRQLFL</sequence>
<feature type="coiled-coil region" evidence="1">
    <location>
        <begin position="7"/>
        <end position="48"/>
    </location>
</feature>
<accession>A0A6A6K739</accession>
<name>A0A6A6K739_HEVBR</name>
<keyword evidence="1" id="KW-0175">Coiled coil</keyword>
<keyword evidence="3" id="KW-1185">Reference proteome</keyword>
<organism evidence="2 3">
    <name type="scientific">Hevea brasiliensis</name>
    <name type="common">Para rubber tree</name>
    <name type="synonym">Siphonia brasiliensis</name>
    <dbReference type="NCBI Taxonomy" id="3981"/>
    <lineage>
        <taxon>Eukaryota</taxon>
        <taxon>Viridiplantae</taxon>
        <taxon>Streptophyta</taxon>
        <taxon>Embryophyta</taxon>
        <taxon>Tracheophyta</taxon>
        <taxon>Spermatophyta</taxon>
        <taxon>Magnoliopsida</taxon>
        <taxon>eudicotyledons</taxon>
        <taxon>Gunneridae</taxon>
        <taxon>Pentapetalae</taxon>
        <taxon>rosids</taxon>
        <taxon>fabids</taxon>
        <taxon>Malpighiales</taxon>
        <taxon>Euphorbiaceae</taxon>
        <taxon>Crotonoideae</taxon>
        <taxon>Micrandreae</taxon>
        <taxon>Hevea</taxon>
    </lineage>
</organism>
<evidence type="ECO:0000313" key="2">
    <source>
        <dbReference type="EMBL" id="KAF2284600.1"/>
    </source>
</evidence>
<proteinExistence type="predicted"/>